<organism evidence="1 2">
    <name type="scientific">Pseudocercospora fuligena</name>
    <dbReference type="NCBI Taxonomy" id="685502"/>
    <lineage>
        <taxon>Eukaryota</taxon>
        <taxon>Fungi</taxon>
        <taxon>Dikarya</taxon>
        <taxon>Ascomycota</taxon>
        <taxon>Pezizomycotina</taxon>
        <taxon>Dothideomycetes</taxon>
        <taxon>Dothideomycetidae</taxon>
        <taxon>Mycosphaerellales</taxon>
        <taxon>Mycosphaerellaceae</taxon>
        <taxon>Pseudocercospora</taxon>
    </lineage>
</organism>
<proteinExistence type="predicted"/>
<evidence type="ECO:0000313" key="1">
    <source>
        <dbReference type="EMBL" id="KAF7189351.1"/>
    </source>
</evidence>
<sequence>MPRDVARLRFLSNQLLIRLPGLIKIVRCLRNGVETEANMVRVNHLIEQLKELQDDTAESGMLHRVQVVKTSEAEDIEFVPVSFEFKDVLELEAAVLYWKSHMFLGNLQLKLSELSQSKIDTTQEILDVMERMGCNIMMAHQYAKARPQHTHSRGMVAMGTAWMSVWALWDHIPELKGIDRGRWRSWTLQKFNEAIKVWHIQACDQDMNQTSDLFAGGPLVGFLVRAYALA</sequence>
<comment type="caution">
    <text evidence="1">The sequence shown here is derived from an EMBL/GenBank/DDBJ whole genome shotgun (WGS) entry which is preliminary data.</text>
</comment>
<dbReference type="EMBL" id="JABCIY010000191">
    <property type="protein sequence ID" value="KAF7189351.1"/>
    <property type="molecule type" value="Genomic_DNA"/>
</dbReference>
<name>A0A8H6RFZ0_9PEZI</name>
<dbReference type="AlphaFoldDB" id="A0A8H6RFZ0"/>
<dbReference type="Proteomes" id="UP000660729">
    <property type="component" value="Unassembled WGS sequence"/>
</dbReference>
<gene>
    <name evidence="1" type="ORF">HII31_09329</name>
</gene>
<reference evidence="1" key="1">
    <citation type="submission" date="2020-04" db="EMBL/GenBank/DDBJ databases">
        <title>Draft genome resource of the tomato pathogen Pseudocercospora fuligena.</title>
        <authorList>
            <person name="Zaccaron A."/>
        </authorList>
    </citation>
    <scope>NUCLEOTIDE SEQUENCE</scope>
    <source>
        <strain evidence="1">PF001</strain>
    </source>
</reference>
<protein>
    <submittedName>
        <fullName evidence="1">Uncharacterized protein</fullName>
    </submittedName>
</protein>
<evidence type="ECO:0000313" key="2">
    <source>
        <dbReference type="Proteomes" id="UP000660729"/>
    </source>
</evidence>
<accession>A0A8H6RFZ0</accession>
<keyword evidence="2" id="KW-1185">Reference proteome</keyword>
<dbReference type="OrthoDB" id="3627830at2759"/>